<reference evidence="1 2" key="1">
    <citation type="submission" date="2020-08" db="EMBL/GenBank/DDBJ databases">
        <title>Bridging the membrane lipid divide: bacteria of the FCB group superphylum have the potential to synthesize archaeal ether lipids.</title>
        <authorList>
            <person name="Villanueva L."/>
            <person name="Von Meijenfeldt F.A.B."/>
            <person name="Westbye A.B."/>
            <person name="Yadav S."/>
            <person name="Hopmans E.C."/>
            <person name="Dutilh B.E."/>
            <person name="Sinninghe Damste J.S."/>
        </authorList>
    </citation>
    <scope>NUCLEOTIDE SEQUENCE [LARGE SCALE GENOMIC DNA]</scope>
    <source>
        <strain evidence="1">NIOZ-UU30</strain>
    </source>
</reference>
<proteinExistence type="predicted"/>
<evidence type="ECO:0000313" key="2">
    <source>
        <dbReference type="Proteomes" id="UP000603434"/>
    </source>
</evidence>
<protein>
    <submittedName>
        <fullName evidence="1">Uncharacterized protein</fullName>
    </submittedName>
</protein>
<organism evidence="1 2">
    <name type="scientific">Candidatus Desulfatibia profunda</name>
    <dbReference type="NCBI Taxonomy" id="2841695"/>
    <lineage>
        <taxon>Bacteria</taxon>
        <taxon>Pseudomonadati</taxon>
        <taxon>Thermodesulfobacteriota</taxon>
        <taxon>Desulfobacteria</taxon>
        <taxon>Desulfobacterales</taxon>
        <taxon>Desulfobacterales incertae sedis</taxon>
        <taxon>Candidatus Desulfatibia</taxon>
    </lineage>
</organism>
<comment type="caution">
    <text evidence="1">The sequence shown here is derived from an EMBL/GenBank/DDBJ whole genome shotgun (WGS) entry which is preliminary data.</text>
</comment>
<accession>A0A8J6TN92</accession>
<gene>
    <name evidence="1" type="ORF">H8E23_12605</name>
</gene>
<sequence>MVKSRKKPFTPGFPVCFLLARKNIIADKANKATLRSSSYLAGFHRGNIRMLNEIPIKIEETNKEILARIIKATARKFNCNITIDFSNGNRTVEFIGDETCKPLIVKELNDIFKKKKNVATD</sequence>
<dbReference type="AlphaFoldDB" id="A0A8J6TN92"/>
<name>A0A8J6TN92_9BACT</name>
<dbReference type="Proteomes" id="UP000603434">
    <property type="component" value="Unassembled WGS sequence"/>
</dbReference>
<evidence type="ECO:0000313" key="1">
    <source>
        <dbReference type="EMBL" id="MBC8362226.1"/>
    </source>
</evidence>
<dbReference type="EMBL" id="JACNJH010000177">
    <property type="protein sequence ID" value="MBC8362226.1"/>
    <property type="molecule type" value="Genomic_DNA"/>
</dbReference>